<evidence type="ECO:0000313" key="15">
    <source>
        <dbReference type="Proteomes" id="UP000289193"/>
    </source>
</evidence>
<dbReference type="GO" id="GO:0005524">
    <property type="term" value="F:ATP binding"/>
    <property type="evidence" value="ECO:0007669"/>
    <property type="project" value="UniProtKB-KW"/>
</dbReference>
<evidence type="ECO:0000256" key="4">
    <source>
        <dbReference type="ARBA" id="ARBA00022741"/>
    </source>
</evidence>
<sequence length="312" mass="35043">MATYLDFEDKIKKIEEDITVAKTRNDEHAVEILEKKLEKEVEKTFKNLSDYQKLQLARHPDRPYAMDYIKGLMTDYYEIHGDRHYDDDHAIVCFLGYIGNEKVVVIGEQKGRGTKDKLKRNFGMPSPEGYRKALRAARLAEKFNLPILMLVDTPGAYPGIGAEERNQSEAIAKNLYEFSELKTPTVSVVIGEGGSGGALAISVADKLAMMRYSVYAVISPEGCSAILWNDPAKVETAANALKITAESLEELGLIDDVVNEPLIGAHRKKEEAIKALGDYFLTSLAELKQLTPAQRYEKKYEKLMNLGKFEEK</sequence>
<keyword evidence="8 10" id="KW-0275">Fatty acid biosynthesis</keyword>
<dbReference type="GO" id="GO:2001295">
    <property type="term" value="P:malonyl-CoA biosynthetic process"/>
    <property type="evidence" value="ECO:0007669"/>
    <property type="project" value="UniProtKB-UniRule"/>
</dbReference>
<feature type="domain" description="CoA carboxyltransferase C-terminal" evidence="11">
    <location>
        <begin position="36"/>
        <end position="286"/>
    </location>
</feature>
<dbReference type="NCBIfam" id="NF041504">
    <property type="entry name" value="AccA_sub"/>
    <property type="match status" value="1"/>
</dbReference>
<reference evidence="13 15" key="1">
    <citation type="submission" date="2017-10" db="EMBL/GenBank/DDBJ databases">
        <title>Genomics of the genus Arcobacter.</title>
        <authorList>
            <person name="Perez-Cataluna A."/>
            <person name="Figueras M.J."/>
        </authorList>
    </citation>
    <scope>NUCLEOTIDE SEQUENCE [LARGE SCALE GENOMIC DNA]</scope>
    <source>
        <strain evidence="13 15">CECT 7835</strain>
    </source>
</reference>
<comment type="subunit">
    <text evidence="10">Acetyl-CoA carboxylase is a heterohexamer composed of biotin carboxyl carrier protein (AccB), biotin carboxylase (AccC) and two subunits each of ACCase subunit alpha (AccA) and ACCase subunit beta (AccD).</text>
</comment>
<dbReference type="SUPFAM" id="SSF52096">
    <property type="entry name" value="ClpP/crotonase"/>
    <property type="match status" value="1"/>
</dbReference>
<dbReference type="KEGG" id="hbv:ABIV_2211"/>
<dbReference type="GO" id="GO:0009317">
    <property type="term" value="C:acetyl-CoA carboxylase complex"/>
    <property type="evidence" value="ECO:0007669"/>
    <property type="project" value="InterPro"/>
</dbReference>
<name>A0AAX2AC03_9BACT</name>
<dbReference type="InterPro" id="IPR001095">
    <property type="entry name" value="Acetyl_CoA_COase_a_su"/>
</dbReference>
<dbReference type="Pfam" id="PF03255">
    <property type="entry name" value="ACCA"/>
    <property type="match status" value="1"/>
</dbReference>
<dbReference type="PRINTS" id="PR01069">
    <property type="entry name" value="ACCCTRFRASEA"/>
</dbReference>
<protein>
    <recommendedName>
        <fullName evidence="10">Acetyl-coenzyme A carboxylase carboxyl transferase subunit alpha</fullName>
        <shortName evidence="10">ACCase subunit alpha</shortName>
        <shortName evidence="10">Acetyl-CoA carboxylase carboxyltransferase subunit alpha</shortName>
        <ecNumber evidence="10">2.1.3.15</ecNumber>
    </recommendedName>
</protein>
<evidence type="ECO:0000259" key="11">
    <source>
        <dbReference type="PROSITE" id="PS50989"/>
    </source>
</evidence>
<evidence type="ECO:0000256" key="9">
    <source>
        <dbReference type="ARBA" id="ARBA00049152"/>
    </source>
</evidence>
<dbReference type="InterPro" id="IPR011763">
    <property type="entry name" value="COA_CT_C"/>
</dbReference>
<dbReference type="EMBL" id="CP031217">
    <property type="protein sequence ID" value="AXH13186.1"/>
    <property type="molecule type" value="Genomic_DNA"/>
</dbReference>
<comment type="pathway">
    <text evidence="1 10">Lipid metabolism; malonyl-CoA biosynthesis; malonyl-CoA from acetyl-CoA: step 1/1.</text>
</comment>
<evidence type="ECO:0000313" key="14">
    <source>
        <dbReference type="Proteomes" id="UP000253850"/>
    </source>
</evidence>
<dbReference type="Gene3D" id="3.90.226.10">
    <property type="entry name" value="2-enoyl-CoA Hydratase, Chain A, domain 1"/>
    <property type="match status" value="1"/>
</dbReference>
<comment type="catalytic activity">
    <reaction evidence="9 10">
        <text>N(6)-carboxybiotinyl-L-lysyl-[protein] + acetyl-CoA = N(6)-biotinyl-L-lysyl-[protein] + malonyl-CoA</text>
        <dbReference type="Rhea" id="RHEA:54728"/>
        <dbReference type="Rhea" id="RHEA-COMP:10505"/>
        <dbReference type="Rhea" id="RHEA-COMP:10506"/>
        <dbReference type="ChEBI" id="CHEBI:57288"/>
        <dbReference type="ChEBI" id="CHEBI:57384"/>
        <dbReference type="ChEBI" id="CHEBI:83144"/>
        <dbReference type="ChEBI" id="CHEBI:83145"/>
        <dbReference type="EC" id="2.1.3.15"/>
    </reaction>
</comment>
<organism evidence="13 15">
    <name type="scientific">Halarcobacter bivalviorum</name>
    <dbReference type="NCBI Taxonomy" id="663364"/>
    <lineage>
        <taxon>Bacteria</taxon>
        <taxon>Pseudomonadati</taxon>
        <taxon>Campylobacterota</taxon>
        <taxon>Epsilonproteobacteria</taxon>
        <taxon>Campylobacterales</taxon>
        <taxon>Arcobacteraceae</taxon>
        <taxon>Halarcobacter</taxon>
    </lineage>
</organism>
<dbReference type="NCBIfam" id="TIGR00513">
    <property type="entry name" value="accA"/>
    <property type="match status" value="1"/>
</dbReference>
<dbReference type="PANTHER" id="PTHR42853:SF3">
    <property type="entry name" value="ACETYL-COENZYME A CARBOXYLASE CARBOXYL TRANSFERASE SUBUNIT ALPHA, CHLOROPLASTIC"/>
    <property type="match status" value="1"/>
</dbReference>
<keyword evidence="2 10" id="KW-0444">Lipid biosynthesis</keyword>
<keyword evidence="4 10" id="KW-0547">Nucleotide-binding</keyword>
<dbReference type="GO" id="GO:0006633">
    <property type="term" value="P:fatty acid biosynthetic process"/>
    <property type="evidence" value="ECO:0007669"/>
    <property type="project" value="UniProtKB-KW"/>
</dbReference>
<evidence type="ECO:0000256" key="5">
    <source>
        <dbReference type="ARBA" id="ARBA00022832"/>
    </source>
</evidence>
<proteinExistence type="inferred from homology"/>
<dbReference type="RefSeq" id="WP_114839975.1">
    <property type="nucleotide sequence ID" value="NZ_CP031217.1"/>
</dbReference>
<gene>
    <name evidence="10 12" type="primary">accA</name>
    <name evidence="12" type="ORF">ABIV_2211</name>
    <name evidence="13" type="ORF">CRV05_07445</name>
</gene>
<evidence type="ECO:0000256" key="6">
    <source>
        <dbReference type="ARBA" id="ARBA00022840"/>
    </source>
</evidence>
<accession>A0AAX2AC03</accession>
<keyword evidence="5 10" id="KW-0276">Fatty acid metabolism</keyword>
<dbReference type="EC" id="2.1.3.15" evidence="10"/>
<keyword evidence="6 10" id="KW-0067">ATP-binding</keyword>
<dbReference type="EMBL" id="PDKM01000003">
    <property type="protein sequence ID" value="RXK10206.1"/>
    <property type="molecule type" value="Genomic_DNA"/>
</dbReference>
<dbReference type="InterPro" id="IPR029045">
    <property type="entry name" value="ClpP/crotonase-like_dom_sf"/>
</dbReference>
<dbReference type="NCBIfam" id="NF004344">
    <property type="entry name" value="PRK05724.1"/>
    <property type="match status" value="1"/>
</dbReference>
<dbReference type="Proteomes" id="UP000253850">
    <property type="component" value="Chromosome"/>
</dbReference>
<dbReference type="GO" id="GO:0003989">
    <property type="term" value="F:acetyl-CoA carboxylase activity"/>
    <property type="evidence" value="ECO:0007669"/>
    <property type="project" value="InterPro"/>
</dbReference>
<evidence type="ECO:0000256" key="2">
    <source>
        <dbReference type="ARBA" id="ARBA00022516"/>
    </source>
</evidence>
<comment type="subcellular location">
    <subcellularLocation>
        <location evidence="10">Cytoplasm</location>
    </subcellularLocation>
</comment>
<dbReference type="PANTHER" id="PTHR42853">
    <property type="entry name" value="ACETYL-COENZYME A CARBOXYLASE CARBOXYL TRANSFERASE SUBUNIT ALPHA"/>
    <property type="match status" value="1"/>
</dbReference>
<keyword evidence="12" id="KW-0436">Ligase</keyword>
<comment type="similarity">
    <text evidence="10">Belongs to the AccA family.</text>
</comment>
<dbReference type="Proteomes" id="UP000289193">
    <property type="component" value="Unassembled WGS sequence"/>
</dbReference>
<comment type="function">
    <text evidence="10">Component of the acetyl coenzyme A carboxylase (ACC) complex. First, biotin carboxylase catalyzes the carboxylation of biotin on its carrier protein (BCCP) and then the CO(2) group is transferred by the carboxyltransferase to acetyl-CoA to form malonyl-CoA.</text>
</comment>
<evidence type="ECO:0000256" key="7">
    <source>
        <dbReference type="ARBA" id="ARBA00023098"/>
    </source>
</evidence>
<evidence type="ECO:0000256" key="3">
    <source>
        <dbReference type="ARBA" id="ARBA00022679"/>
    </source>
</evidence>
<evidence type="ECO:0000256" key="10">
    <source>
        <dbReference type="HAMAP-Rule" id="MF_00823"/>
    </source>
</evidence>
<evidence type="ECO:0000313" key="13">
    <source>
        <dbReference type="EMBL" id="RXK10206.1"/>
    </source>
</evidence>
<evidence type="ECO:0000256" key="8">
    <source>
        <dbReference type="ARBA" id="ARBA00023160"/>
    </source>
</evidence>
<reference evidence="12 14" key="2">
    <citation type="submission" date="2018-07" db="EMBL/GenBank/DDBJ databases">
        <title>Complete genome of the Arcobacter bivalviorum type strain LMG 26154.</title>
        <authorList>
            <person name="Miller W.G."/>
            <person name="Yee E."/>
            <person name="Bono J.L."/>
        </authorList>
    </citation>
    <scope>NUCLEOTIDE SEQUENCE [LARGE SCALE GENOMIC DNA]</scope>
    <source>
        <strain evidence="12 14">LMG 26154</strain>
    </source>
</reference>
<dbReference type="AlphaFoldDB" id="A0AAX2AC03"/>
<keyword evidence="3 10" id="KW-0808">Transferase</keyword>
<keyword evidence="10" id="KW-0963">Cytoplasm</keyword>
<keyword evidence="15" id="KW-1185">Reference proteome</keyword>
<keyword evidence="7 10" id="KW-0443">Lipid metabolism</keyword>
<evidence type="ECO:0000313" key="12">
    <source>
        <dbReference type="EMBL" id="AXH13186.1"/>
    </source>
</evidence>
<dbReference type="HAMAP" id="MF_00823">
    <property type="entry name" value="AcetylCoA_CT_alpha"/>
    <property type="match status" value="1"/>
</dbReference>
<dbReference type="PROSITE" id="PS50989">
    <property type="entry name" value="COA_CT_CTER"/>
    <property type="match status" value="1"/>
</dbReference>
<dbReference type="GO" id="GO:0016743">
    <property type="term" value="F:carboxyl- or carbamoyltransferase activity"/>
    <property type="evidence" value="ECO:0007669"/>
    <property type="project" value="UniProtKB-UniRule"/>
</dbReference>
<evidence type="ECO:0000256" key="1">
    <source>
        <dbReference type="ARBA" id="ARBA00004956"/>
    </source>
</evidence>